<dbReference type="AlphaFoldDB" id="A0A8H3FMB5"/>
<name>A0A8H3FMB5_9LECA</name>
<comment type="caution">
    <text evidence="3">The sequence shown here is derived from an EMBL/GenBank/DDBJ whole genome shotgun (WGS) entry which is preliminary data.</text>
</comment>
<evidence type="ECO:0000313" key="4">
    <source>
        <dbReference type="Proteomes" id="UP000664521"/>
    </source>
</evidence>
<dbReference type="EMBL" id="CAJPDS010000040">
    <property type="protein sequence ID" value="CAF9925994.1"/>
    <property type="molecule type" value="Genomic_DNA"/>
</dbReference>
<gene>
    <name evidence="3" type="ORF">HETSPECPRED_006224</name>
</gene>
<dbReference type="PANTHER" id="PTHR40370">
    <property type="entry name" value="EXPRESSED PROTEIN"/>
    <property type="match status" value="1"/>
</dbReference>
<feature type="compositionally biased region" description="Polar residues" evidence="1">
    <location>
        <begin position="45"/>
        <end position="58"/>
    </location>
</feature>
<feature type="region of interest" description="Disordered" evidence="1">
    <location>
        <begin position="29"/>
        <end position="60"/>
    </location>
</feature>
<proteinExistence type="predicted"/>
<dbReference type="PANTHER" id="PTHR40370:SF1">
    <property type="entry name" value="DUF3074 DOMAIN-CONTAINING PROTEIN"/>
    <property type="match status" value="1"/>
</dbReference>
<dbReference type="Proteomes" id="UP000664521">
    <property type="component" value="Unassembled WGS sequence"/>
</dbReference>
<evidence type="ECO:0000256" key="1">
    <source>
        <dbReference type="SAM" id="MobiDB-lite"/>
    </source>
</evidence>
<evidence type="ECO:0000313" key="3">
    <source>
        <dbReference type="EMBL" id="CAF9925994.1"/>
    </source>
</evidence>
<protein>
    <recommendedName>
        <fullName evidence="2">DUF3074 domain-containing protein</fullName>
    </recommendedName>
</protein>
<accession>A0A8H3FMB5</accession>
<feature type="domain" description="DUF3074" evidence="2">
    <location>
        <begin position="139"/>
        <end position="331"/>
    </location>
</feature>
<reference evidence="3" key="1">
    <citation type="submission" date="2021-03" db="EMBL/GenBank/DDBJ databases">
        <authorList>
            <person name="Tagirdzhanova G."/>
        </authorList>
    </citation>
    <scope>NUCLEOTIDE SEQUENCE</scope>
</reference>
<dbReference type="InterPro" id="IPR024500">
    <property type="entry name" value="DUF3074"/>
</dbReference>
<keyword evidence="4" id="KW-1185">Reference proteome</keyword>
<evidence type="ECO:0000259" key="2">
    <source>
        <dbReference type="Pfam" id="PF11274"/>
    </source>
</evidence>
<dbReference type="Pfam" id="PF11274">
    <property type="entry name" value="DUF3074"/>
    <property type="match status" value="1"/>
</dbReference>
<dbReference type="OrthoDB" id="6423603at2759"/>
<dbReference type="SUPFAM" id="SSF55961">
    <property type="entry name" value="Bet v1-like"/>
    <property type="match status" value="1"/>
</dbReference>
<organism evidence="3 4">
    <name type="scientific">Heterodermia speciosa</name>
    <dbReference type="NCBI Taxonomy" id="116794"/>
    <lineage>
        <taxon>Eukaryota</taxon>
        <taxon>Fungi</taxon>
        <taxon>Dikarya</taxon>
        <taxon>Ascomycota</taxon>
        <taxon>Pezizomycotina</taxon>
        <taxon>Lecanoromycetes</taxon>
        <taxon>OSLEUM clade</taxon>
        <taxon>Lecanoromycetidae</taxon>
        <taxon>Caliciales</taxon>
        <taxon>Physciaceae</taxon>
        <taxon>Heterodermia</taxon>
    </lineage>
</organism>
<sequence length="340" mass="37983">MPLGNLVRLIPLKLNEIPSHPSVSAYLNASTHKKHDSDSDFSKMDLSSSDGTSPNLDPNGQPLLIPFIREILDEATNFVDNELPSTFTKKGTKSNPPATAKIELLQRMIGSEEISRIPFERANIPRKAWRVVQGYEEAWFSRKSTHANKPETGTATWEEFDSGLRVQHSEHEREYTPDVLDSFKVLDWNAETDALGDEVGEYRDVKMSIYEMSHKLPFPLLPRVFPVLIITSRTGAGGFIVVQIPINLKALPESFYSSGRNQTQGDTSVKRKRPVLGVYTSIERGILRDSKEIEWIMATASDAKGVLPMWAQKLGVPGAVVNDVGFFMKWTADNRAKKAG</sequence>